<reference evidence="1 2" key="1">
    <citation type="submission" date="2017-04" db="EMBL/GenBank/DDBJ databases">
        <title>Draft genome sequence of Marssonina coronaria NL1: causal agent of apple blotch.</title>
        <authorList>
            <person name="Cheng Q."/>
        </authorList>
    </citation>
    <scope>NUCLEOTIDE SEQUENCE [LARGE SCALE GENOMIC DNA]</scope>
    <source>
        <strain evidence="1 2">NL1</strain>
    </source>
</reference>
<organism evidence="1 2">
    <name type="scientific">Diplocarpon coronariae</name>
    <dbReference type="NCBI Taxonomy" id="2795749"/>
    <lineage>
        <taxon>Eukaryota</taxon>
        <taxon>Fungi</taxon>
        <taxon>Dikarya</taxon>
        <taxon>Ascomycota</taxon>
        <taxon>Pezizomycotina</taxon>
        <taxon>Leotiomycetes</taxon>
        <taxon>Helotiales</taxon>
        <taxon>Drepanopezizaceae</taxon>
        <taxon>Diplocarpon</taxon>
    </lineage>
</organism>
<accession>A0A218ZEQ1</accession>
<dbReference type="Proteomes" id="UP000242519">
    <property type="component" value="Unassembled WGS sequence"/>
</dbReference>
<evidence type="ECO:0000313" key="1">
    <source>
        <dbReference type="EMBL" id="OWP06013.1"/>
    </source>
</evidence>
<dbReference type="Gene3D" id="3.40.50.300">
    <property type="entry name" value="P-loop containing nucleotide triphosphate hydrolases"/>
    <property type="match status" value="1"/>
</dbReference>
<dbReference type="SUPFAM" id="SSF52540">
    <property type="entry name" value="P-loop containing nucleoside triphosphate hydrolases"/>
    <property type="match status" value="1"/>
</dbReference>
<protein>
    <submittedName>
        <fullName evidence="1">Uncharacterized protein</fullName>
    </submittedName>
</protein>
<evidence type="ECO:0000313" key="2">
    <source>
        <dbReference type="Proteomes" id="UP000242519"/>
    </source>
</evidence>
<proteinExistence type="predicted"/>
<dbReference type="InterPro" id="IPR027417">
    <property type="entry name" value="P-loop_NTPase"/>
</dbReference>
<keyword evidence="2" id="KW-1185">Reference proteome</keyword>
<dbReference type="EMBL" id="MZNU01000058">
    <property type="protein sequence ID" value="OWP06013.1"/>
    <property type="molecule type" value="Genomic_DNA"/>
</dbReference>
<dbReference type="OrthoDB" id="2316594at2759"/>
<name>A0A218ZEQ1_9HELO</name>
<comment type="caution">
    <text evidence="1">The sequence shown here is derived from an EMBL/GenBank/DDBJ whole genome shotgun (WGS) entry which is preliminary data.</text>
</comment>
<dbReference type="AlphaFoldDB" id="A0A218ZEQ1"/>
<sequence length="429" mass="47384">MAQQSEELQELIAQLSLLESGTYQREQQNELTGTPIFTKPVLAYATQTTQLQSFSQYGLLAGDADLLDEMARQDRDLSELPVDRDPRVFFNISAPSSAFICGSQGSGKSHTLSCLLENCLLKSDADQMNKLKSPLAGLVFHYDPFISDLKGTPCEAAHLCSSEKISRTYSNMKSVTVEPLMINESHLNTKRMLDLMAVSQEERMPLYLHEITRILRGMRVVQQLIGGSFKYATFKKEVDRSPMTDAQKAPLTQRLDTLESFMPKSQTTIGATEKAVGGNDWSIKYMNAGSEASTLTSNLLSSIRLQRHLGTRVFISTQEPSISPKLLDLCSITVVHRFTSPDWLSCLRLHLAALKDDNGMKAVFSQIIRLRVGEALLFAPSAVVGVKSEAGEAGVARIELKKLGTEYMQVKIRNRVTHDGGKSVMAIGS</sequence>
<dbReference type="STRING" id="503106.A0A218ZEQ1"/>
<gene>
    <name evidence="1" type="ORF">B2J93_1770</name>
</gene>
<dbReference type="InParanoid" id="A0A218ZEQ1"/>